<feature type="transmembrane region" description="Helical" evidence="8">
    <location>
        <begin position="483"/>
        <end position="505"/>
    </location>
</feature>
<dbReference type="PRINTS" id="PR00702">
    <property type="entry name" value="ACRIFLAVINRP"/>
</dbReference>
<dbReference type="GO" id="GO:0008324">
    <property type="term" value="F:monoatomic cation transmembrane transporter activity"/>
    <property type="evidence" value="ECO:0007669"/>
    <property type="project" value="InterPro"/>
</dbReference>
<organism evidence="9 10">
    <name type="scientific">Desulfovibrio legallii</name>
    <dbReference type="NCBI Taxonomy" id="571438"/>
    <lineage>
        <taxon>Bacteria</taxon>
        <taxon>Pseudomonadati</taxon>
        <taxon>Thermodesulfobacteriota</taxon>
        <taxon>Desulfovibrionia</taxon>
        <taxon>Desulfovibrionales</taxon>
        <taxon>Desulfovibrionaceae</taxon>
        <taxon>Desulfovibrio</taxon>
    </lineage>
</organism>
<feature type="transmembrane region" description="Helical" evidence="8">
    <location>
        <begin position="928"/>
        <end position="948"/>
    </location>
</feature>
<dbReference type="SUPFAM" id="SSF82866">
    <property type="entry name" value="Multidrug efflux transporter AcrB transmembrane domain"/>
    <property type="match status" value="2"/>
</dbReference>
<feature type="transmembrane region" description="Helical" evidence="8">
    <location>
        <begin position="390"/>
        <end position="411"/>
    </location>
</feature>
<keyword evidence="5 8" id="KW-0812">Transmembrane</keyword>
<gene>
    <name evidence="9" type="ORF">SAMN05192586_11512</name>
</gene>
<keyword evidence="10" id="KW-1185">Reference proteome</keyword>
<dbReference type="Gene3D" id="1.20.1640.10">
    <property type="entry name" value="Multidrug efflux transporter AcrB transmembrane domain"/>
    <property type="match status" value="2"/>
</dbReference>
<keyword evidence="7 8" id="KW-0472">Membrane</keyword>
<evidence type="ECO:0000256" key="5">
    <source>
        <dbReference type="ARBA" id="ARBA00022692"/>
    </source>
</evidence>
<evidence type="ECO:0000313" key="10">
    <source>
        <dbReference type="Proteomes" id="UP000199355"/>
    </source>
</evidence>
<feature type="transmembrane region" description="Helical" evidence="8">
    <location>
        <begin position="538"/>
        <end position="555"/>
    </location>
</feature>
<keyword evidence="6 8" id="KW-1133">Transmembrane helix</keyword>
<dbReference type="STRING" id="571438.SAMN05192586_11512"/>
<evidence type="ECO:0000256" key="2">
    <source>
        <dbReference type="ARBA" id="ARBA00010942"/>
    </source>
</evidence>
<dbReference type="Gene3D" id="3.30.70.1430">
    <property type="entry name" value="Multidrug efflux transporter AcrB pore domain"/>
    <property type="match status" value="2"/>
</dbReference>
<dbReference type="PANTHER" id="PTHR32063:SF19">
    <property type="entry name" value="CATION EFFLUX SYSTEM PROTEIN CUSA"/>
    <property type="match status" value="1"/>
</dbReference>
<dbReference type="EMBL" id="FNBX01000015">
    <property type="protein sequence ID" value="SDF83241.1"/>
    <property type="molecule type" value="Genomic_DNA"/>
</dbReference>
<feature type="transmembrane region" description="Helical" evidence="8">
    <location>
        <begin position="442"/>
        <end position="463"/>
    </location>
</feature>
<evidence type="ECO:0000256" key="6">
    <source>
        <dbReference type="ARBA" id="ARBA00022989"/>
    </source>
</evidence>
<dbReference type="Pfam" id="PF00873">
    <property type="entry name" value="ACR_tran"/>
    <property type="match status" value="1"/>
</dbReference>
<feature type="transmembrane region" description="Helical" evidence="8">
    <location>
        <begin position="898"/>
        <end position="922"/>
    </location>
</feature>
<dbReference type="GO" id="GO:0042910">
    <property type="term" value="F:xenobiotic transmembrane transporter activity"/>
    <property type="evidence" value="ECO:0007669"/>
    <property type="project" value="TreeGrafter"/>
</dbReference>
<dbReference type="Gene3D" id="3.30.70.1440">
    <property type="entry name" value="Multidrug efflux transporter AcrB pore domain"/>
    <property type="match status" value="1"/>
</dbReference>
<dbReference type="Gene3D" id="3.30.70.1320">
    <property type="entry name" value="Multidrug efflux transporter AcrB pore domain like"/>
    <property type="match status" value="1"/>
</dbReference>
<dbReference type="GO" id="GO:0005886">
    <property type="term" value="C:plasma membrane"/>
    <property type="evidence" value="ECO:0007669"/>
    <property type="project" value="UniProtKB-SubCell"/>
</dbReference>
<evidence type="ECO:0000256" key="8">
    <source>
        <dbReference type="SAM" id="Phobius"/>
    </source>
</evidence>
<evidence type="ECO:0000313" key="9">
    <source>
        <dbReference type="EMBL" id="SDF83241.1"/>
    </source>
</evidence>
<dbReference type="Gene3D" id="3.30.2090.10">
    <property type="entry name" value="Multidrug efflux transporter AcrB TolC docking domain, DN and DC subdomains"/>
    <property type="match status" value="2"/>
</dbReference>
<name>A0A1G7PAK0_9BACT</name>
<feature type="transmembrane region" description="Helical" evidence="8">
    <location>
        <begin position="1014"/>
        <end position="1038"/>
    </location>
</feature>
<dbReference type="PANTHER" id="PTHR32063">
    <property type="match status" value="1"/>
</dbReference>
<feature type="transmembrane region" description="Helical" evidence="8">
    <location>
        <begin position="342"/>
        <end position="358"/>
    </location>
</feature>
<keyword evidence="4" id="KW-1003">Cell membrane</keyword>
<dbReference type="NCBIfam" id="TIGR00914">
    <property type="entry name" value="2A0601"/>
    <property type="match status" value="1"/>
</dbReference>
<evidence type="ECO:0000256" key="3">
    <source>
        <dbReference type="ARBA" id="ARBA00022448"/>
    </source>
</evidence>
<dbReference type="InterPro" id="IPR001036">
    <property type="entry name" value="Acrflvin-R"/>
</dbReference>
<feature type="transmembrane region" description="Helical" evidence="8">
    <location>
        <begin position="872"/>
        <end position="891"/>
    </location>
</feature>
<evidence type="ECO:0000256" key="7">
    <source>
        <dbReference type="ARBA" id="ARBA00023136"/>
    </source>
</evidence>
<reference evidence="10" key="1">
    <citation type="submission" date="2016-10" db="EMBL/GenBank/DDBJ databases">
        <authorList>
            <person name="Varghese N."/>
            <person name="Submissions S."/>
        </authorList>
    </citation>
    <scope>NUCLEOTIDE SEQUENCE [LARGE SCALE GENOMIC DNA]</scope>
    <source>
        <strain evidence="10">KHC7</strain>
    </source>
</reference>
<feature type="transmembrane region" description="Helical" evidence="8">
    <location>
        <begin position="365"/>
        <end position="384"/>
    </location>
</feature>
<comment type="similarity">
    <text evidence="2">Belongs to the resistance-nodulation-cell division (RND) (TC 2.A.6) family.</text>
</comment>
<proteinExistence type="inferred from homology"/>
<dbReference type="OrthoDB" id="9798415at2"/>
<dbReference type="SUPFAM" id="SSF82714">
    <property type="entry name" value="Multidrug efflux transporter AcrB TolC docking domain, DN and DC subdomains"/>
    <property type="match status" value="2"/>
</dbReference>
<keyword evidence="3" id="KW-0813">Transport</keyword>
<evidence type="ECO:0000256" key="4">
    <source>
        <dbReference type="ARBA" id="ARBA00022475"/>
    </source>
</evidence>
<dbReference type="InterPro" id="IPR027463">
    <property type="entry name" value="AcrB_DN_DC_subdom"/>
</dbReference>
<dbReference type="AlphaFoldDB" id="A0A1G7PAK0"/>
<evidence type="ECO:0000256" key="1">
    <source>
        <dbReference type="ARBA" id="ARBA00004651"/>
    </source>
</evidence>
<sequence>MIGSLIRACVRNRFFVLLGAVLLAAWGAWAVYHTPVDALPDLSDTQVIIRTSYPGKAPQLVEDQITYPLTTAMLSVPGATSVRGYSSFGDSYVYVIFNDNTDLYWARSRVLEYLNQVQSRLPDGVTPSLGPDATGIGWIYEYALVDKSGKHDLAELRSLQDWMLKFELAAVPGVAEVASVGGVVREYQIVADPVKLAQFGIPLSAIASAVTKANQEAGGSVIEQAEAEYMVRAGGYLKSLEDFRKIVLKTAADGTPVYLEQVAAVRLGPEMRRGLVELNGQGEVAGGIVLLRSGENARAVIAAVREKLAALQKSLPEGVEIVTTYDRSQLIQRAVDNLTDKLKEEFLVVAVVCVLFLLHLRSAMVAVLALPLALCAAFIVMYYQGISANIMSLGGIAIAVGAMVDASVVMVENAHRKLRRWEDASPGETLSDAQRWEIITDAAVELGPALFVSLLIITLSFIPVFALEGQEGKMFRPLALTKLYAMGASALLSVTVIPVLTGLWVRGRIPSEEKNPISRFLIHLYNPAIRAVLRRPRLTLAVALLALLSTLWPLARLGGEFLPHMDEGDLLYMPSTLPGVSVAEVGRILQLTDKMIKTVPEVDTVFGKAGRAETATDPAPVEMLETTIRLKPREQWRKGMTIDKIIEELDAAVRLPGMANLWVPPIRNRIDMTSTGVKSPIAVKVSGADMAQIDATALQVQHVAAAVPGVVSALAESLTGGRYVDVRVNREQAARFGMNVADVQLFISSAVGGEKIGETVEGVARYPINLRYPQQYRDSVPALRSLPVLTPSGEQITLGDVADVRMASGPTMLKSEQARLAGWVYIDARGRDMVSVVRDLDKAIREQIQLPAGVSVSFTGQYAMLERATERLSLMVPATLLIIFLLLYMEFRSVSESLLIMLCLPFSLVGGVWFMYLMGYALSVATGVGYIALAGLAAEFGVVMLIYIKHAVAERPALASPQTATAAELDAAIHDGAVLRVRPKAMTAVTTVAGLLPIFWTAGTGSEIMTRIAAPMFGGMISAAALSMFILPAAYKLLLARRLLPRGKGPVA</sequence>
<dbReference type="SUPFAM" id="SSF82693">
    <property type="entry name" value="Multidrug efflux transporter AcrB pore domain, PN1, PN2, PC1 and PC2 subdomains"/>
    <property type="match status" value="2"/>
</dbReference>
<dbReference type="Proteomes" id="UP000199355">
    <property type="component" value="Unassembled WGS sequence"/>
</dbReference>
<feature type="transmembrane region" description="Helical" evidence="8">
    <location>
        <begin position="985"/>
        <end position="1002"/>
    </location>
</feature>
<accession>A0A1G7PAK0</accession>
<dbReference type="RefSeq" id="WP_092154521.1">
    <property type="nucleotide sequence ID" value="NZ_FNBX01000015.1"/>
</dbReference>
<dbReference type="InterPro" id="IPR004763">
    <property type="entry name" value="CusA-like"/>
</dbReference>
<protein>
    <submittedName>
        <fullName evidence="9">Cu(I)/Ag(I) efflux system membrane protein CusA/SilA</fullName>
    </submittedName>
</protein>
<comment type="subcellular location">
    <subcellularLocation>
        <location evidence="1">Cell membrane</location>
        <topology evidence="1">Multi-pass membrane protein</topology>
    </subcellularLocation>
</comment>